<gene>
    <name evidence="1" type="ordered locus">CAP2UW1_4569</name>
</gene>
<accession>C7RVP3</accession>
<dbReference type="EMBL" id="CP001716">
    <property type="protein sequence ID" value="ACV37703.1"/>
    <property type="molecule type" value="Genomic_DNA"/>
</dbReference>
<proteinExistence type="predicted"/>
<reference evidence="1" key="1">
    <citation type="submission" date="2009-08" db="EMBL/GenBank/DDBJ databases">
        <authorList>
            <consortium name="US DOE Joint Genome Institute"/>
            <person name="Lucas S."/>
            <person name="Copeland A."/>
            <person name="Lapidus A."/>
            <person name="Glavina del Rio T."/>
            <person name="Dalin E."/>
            <person name="Tice H."/>
            <person name="Bruce D."/>
            <person name="Barry K."/>
            <person name="Pitluck S."/>
            <person name="Lowry S."/>
            <person name="Larimer F."/>
            <person name="Land M."/>
            <person name="Hauser L."/>
            <person name="Kyrpides N."/>
            <person name="Ivanova N."/>
            <person name="McMahon K.D."/>
            <person name="Hugenholtz P."/>
        </authorList>
    </citation>
    <scope>NUCLEOTIDE SEQUENCE</scope>
    <source>
        <strain evidence="1">UW-1</strain>
        <plasmid evidence="1">pAph01</plasmid>
    </source>
</reference>
<dbReference type="KEGG" id="app:CAP2UW1_4569"/>
<evidence type="ECO:0000313" key="1">
    <source>
        <dbReference type="EMBL" id="ACV37703.1"/>
    </source>
</evidence>
<reference evidence="1" key="2">
    <citation type="submission" date="2009-09" db="EMBL/GenBank/DDBJ databases">
        <title>Complete sequence of plasmid1 of Candidatus Accumulibacter phosphatis clade IIA str. UW-1.</title>
        <authorList>
            <consortium name="US DOE Joint Genome Institute"/>
            <person name="Martin H.G."/>
            <person name="Ivanova N."/>
            <person name="Kunin V."/>
            <person name="Warnecke F."/>
            <person name="Barry K."/>
            <person name="He S."/>
            <person name="Salamov A."/>
            <person name="Szeto E."/>
            <person name="Dalin E."/>
            <person name="Pangilinan J.L."/>
            <person name="Lapidus A."/>
            <person name="Lowry S."/>
            <person name="Kyrpides N.C."/>
            <person name="McMahon K.D."/>
            <person name="Hugenholtz P."/>
        </authorList>
    </citation>
    <scope>NUCLEOTIDE SEQUENCE [LARGE SCALE GENOMIC DNA]</scope>
    <source>
        <strain evidence="1">UW-1</strain>
        <plasmid evidence="1">pAph01</plasmid>
        <plasmid>UW-1</plasmid>
    </source>
</reference>
<protein>
    <submittedName>
        <fullName evidence="1">Uncharacterized protein</fullName>
    </submittedName>
</protein>
<dbReference type="HOGENOM" id="CLU_3283179_0_0_4"/>
<dbReference type="AlphaFoldDB" id="C7RVP3"/>
<keyword evidence="1" id="KW-0614">Plasmid</keyword>
<sequence length="40" mass="3911">MPARIQTPKEAGSLLSGYGFAGAAMQLSAIGMVSTAPATG</sequence>
<organism evidence="1">
    <name type="scientific">Accumulibacter regalis</name>
    <dbReference type="NCBI Taxonomy" id="522306"/>
    <lineage>
        <taxon>Bacteria</taxon>
        <taxon>Pseudomonadati</taxon>
        <taxon>Pseudomonadota</taxon>
        <taxon>Betaproteobacteria</taxon>
        <taxon>Candidatus Accumulibacter</taxon>
    </lineage>
</organism>
<geneLocation type="plasmid" evidence="1">
    <name>pAph01</name>
</geneLocation>
<name>C7RVP3_ACCRE</name>